<dbReference type="AlphaFoldDB" id="A0A0A8ZFU7"/>
<sequence>MELAILVKEVSPGSDTTCRSIVSETH</sequence>
<evidence type="ECO:0000313" key="1">
    <source>
        <dbReference type="EMBL" id="JAD37656.1"/>
    </source>
</evidence>
<proteinExistence type="predicted"/>
<organism evidence="1">
    <name type="scientific">Arundo donax</name>
    <name type="common">Giant reed</name>
    <name type="synonym">Donax arundinaceus</name>
    <dbReference type="NCBI Taxonomy" id="35708"/>
    <lineage>
        <taxon>Eukaryota</taxon>
        <taxon>Viridiplantae</taxon>
        <taxon>Streptophyta</taxon>
        <taxon>Embryophyta</taxon>
        <taxon>Tracheophyta</taxon>
        <taxon>Spermatophyta</taxon>
        <taxon>Magnoliopsida</taxon>
        <taxon>Liliopsida</taxon>
        <taxon>Poales</taxon>
        <taxon>Poaceae</taxon>
        <taxon>PACMAD clade</taxon>
        <taxon>Arundinoideae</taxon>
        <taxon>Arundineae</taxon>
        <taxon>Arundo</taxon>
    </lineage>
</organism>
<reference evidence="1" key="1">
    <citation type="submission" date="2014-09" db="EMBL/GenBank/DDBJ databases">
        <authorList>
            <person name="Magalhaes I.L.F."/>
            <person name="Oliveira U."/>
            <person name="Santos F.R."/>
            <person name="Vidigal T.H.D.A."/>
            <person name="Brescovit A.D."/>
            <person name="Santos A.J."/>
        </authorList>
    </citation>
    <scope>NUCLEOTIDE SEQUENCE</scope>
    <source>
        <tissue evidence="1">Shoot tissue taken approximately 20 cm above the soil surface</tissue>
    </source>
</reference>
<accession>A0A0A8ZFU7</accession>
<dbReference type="EMBL" id="GBRH01260239">
    <property type="protein sequence ID" value="JAD37656.1"/>
    <property type="molecule type" value="Transcribed_RNA"/>
</dbReference>
<name>A0A0A8ZFU7_ARUDO</name>
<reference evidence="1" key="2">
    <citation type="journal article" date="2015" name="Data Brief">
        <title>Shoot transcriptome of the giant reed, Arundo donax.</title>
        <authorList>
            <person name="Barrero R.A."/>
            <person name="Guerrero F.D."/>
            <person name="Moolhuijzen P."/>
            <person name="Goolsby J.A."/>
            <person name="Tidwell J."/>
            <person name="Bellgard S.E."/>
            <person name="Bellgard M.I."/>
        </authorList>
    </citation>
    <scope>NUCLEOTIDE SEQUENCE</scope>
    <source>
        <tissue evidence="1">Shoot tissue taken approximately 20 cm above the soil surface</tissue>
    </source>
</reference>
<protein>
    <submittedName>
        <fullName evidence="1">Uncharacterized protein</fullName>
    </submittedName>
</protein>